<evidence type="ECO:0000313" key="1">
    <source>
        <dbReference type="EMBL" id="KEY69163.1"/>
    </source>
</evidence>
<reference evidence="1 2" key="1">
    <citation type="journal article" date="2014" name="BMC Genomics">
        <title>Comparative genome sequencing reveals chemotype-specific gene clusters in the toxigenic black mold Stachybotrys.</title>
        <authorList>
            <person name="Semeiks J."/>
            <person name="Borek D."/>
            <person name="Otwinowski Z."/>
            <person name="Grishin N.V."/>
        </authorList>
    </citation>
    <scope>NUCLEOTIDE SEQUENCE [LARGE SCALE GENOMIC DNA]</scope>
    <source>
        <strain evidence="2">CBS 109288 / IBT 7711</strain>
    </source>
</reference>
<dbReference type="AlphaFoldDB" id="A0A084AV34"/>
<dbReference type="EMBL" id="KL648535">
    <property type="protein sequence ID" value="KEY69163.1"/>
    <property type="molecule type" value="Genomic_DNA"/>
</dbReference>
<name>A0A084AV34_STACB</name>
<evidence type="ECO:0008006" key="3">
    <source>
        <dbReference type="Google" id="ProtNLM"/>
    </source>
</evidence>
<dbReference type="Proteomes" id="UP000028045">
    <property type="component" value="Unassembled WGS sequence"/>
</dbReference>
<organism evidence="1 2">
    <name type="scientific">Stachybotrys chartarum (strain CBS 109288 / IBT 7711)</name>
    <name type="common">Toxic black mold</name>
    <name type="synonym">Stilbospora chartarum</name>
    <dbReference type="NCBI Taxonomy" id="1280523"/>
    <lineage>
        <taxon>Eukaryota</taxon>
        <taxon>Fungi</taxon>
        <taxon>Dikarya</taxon>
        <taxon>Ascomycota</taxon>
        <taxon>Pezizomycotina</taxon>
        <taxon>Sordariomycetes</taxon>
        <taxon>Hypocreomycetidae</taxon>
        <taxon>Hypocreales</taxon>
        <taxon>Stachybotryaceae</taxon>
        <taxon>Stachybotrys</taxon>
    </lineage>
</organism>
<dbReference type="SUPFAM" id="SSF50475">
    <property type="entry name" value="FMN-binding split barrel"/>
    <property type="match status" value="1"/>
</dbReference>
<proteinExistence type="predicted"/>
<dbReference type="HOGENOM" id="CLU_067890_0_0_1"/>
<evidence type="ECO:0000313" key="2">
    <source>
        <dbReference type="Proteomes" id="UP000028045"/>
    </source>
</evidence>
<dbReference type="PANTHER" id="PTHR34071:SF2">
    <property type="entry name" value="FLAVIN-NUCLEOTIDE-BINDING PROTEIN"/>
    <property type="match status" value="1"/>
</dbReference>
<sequence length="261" mass="28392">MGRYELQYPKNATNILNVYHGLTERPGNYELETIHKLVNTCPILHVSFTPPDSAFPVTLPMVGQMGSFARPSADLGDPLDLYLHGYVSSRIMNLARAAGPDGLPMCVAASHVDGLVLALSAFSHSYNYRSAVLFGHATLVEDNEEKVYAMELITDSVVPGRWKDTRLPPKNSELQSTSVLRVKIASGSAKIREGGAKDDKHDLEDEQVVGGIWTGVLPVHQTVGEPIPASHNKKDLPASISNFIKDSNALGKQHSVDVARK</sequence>
<keyword evidence="2" id="KW-1185">Reference proteome</keyword>
<dbReference type="InterPro" id="IPR024747">
    <property type="entry name" value="Pyridox_Oxase-rel"/>
</dbReference>
<dbReference type="Gene3D" id="2.30.110.10">
    <property type="entry name" value="Electron Transport, Fmn-binding Protein, Chain A"/>
    <property type="match status" value="1"/>
</dbReference>
<dbReference type="PANTHER" id="PTHR34071">
    <property type="entry name" value="5-NITROIMIDAZOLE ANTIBIOTICS RESISTANCE PROTEIN, NIMA-FAMILY-RELATED PROTEIN-RELATED"/>
    <property type="match status" value="1"/>
</dbReference>
<gene>
    <name evidence="1" type="ORF">S7711_04945</name>
</gene>
<dbReference type="OrthoDB" id="444432at2759"/>
<accession>A0A084AV34</accession>
<dbReference type="InterPro" id="IPR012349">
    <property type="entry name" value="Split_barrel_FMN-bd"/>
</dbReference>
<dbReference type="Pfam" id="PF12900">
    <property type="entry name" value="Pyridox_ox_2"/>
    <property type="match status" value="1"/>
</dbReference>
<protein>
    <recommendedName>
        <fullName evidence="3">Flavin-nucleotide-binding protein</fullName>
    </recommendedName>
</protein>